<dbReference type="Proteomes" id="UP001153365">
    <property type="component" value="Unassembled WGS sequence"/>
</dbReference>
<dbReference type="AlphaFoldDB" id="A0AAV0BID0"/>
<protein>
    <submittedName>
        <fullName evidence="1">Expressed protein</fullName>
    </submittedName>
</protein>
<keyword evidence="2" id="KW-1185">Reference proteome</keyword>
<evidence type="ECO:0000313" key="1">
    <source>
        <dbReference type="EMBL" id="CAH7686981.1"/>
    </source>
</evidence>
<proteinExistence type="predicted"/>
<name>A0AAV0BID0_PHAPC</name>
<sequence>MLIRRQVAFLLGKPVAKIKPQALDLQKENSIAETLLTEMTNPHRTIAQREAEYRIFVHLLRCTDDVNVRSKIEKIYTRNKGVQKSLKYGSIQAYVYSLKDKKNPEVQNLGNYMISFCESARWGEVVPDVEYMNKSQDLAYKILRSKNITILQKIPALKVLRILQCFDMGTDMTFREEISKDNYLLSVYALISYEEQPQKLSNKFNFNSWDHVALSEPNVAREFDRIKQAEAHGISSMFKKNPDITWEVKESDSRLKLMDSLVNLMLNNSKNYVQLLKLKEKYSIFFSKGWSEAHNIDLFPNDSFLLFRSADLEVREKVWLFKALDHFRNFGDTKMKEIVIRGLETEAENLTEVHNHLLMNKIILKNGAIQSLEFVNQKALVFRKLKYNTKIAELVSEVTLGEEIEAIRDPEYWENMGKKFREPTIIKILKSLGQIANRDDSLSWMRSIGKGPVETDPQKTAGKNQLLELLCPEMDELQNFLATPLTGFGIGIYPDFSLDISFLKNLESKNPHTRAGIIYNGPAEKLQRRILIKTLKNNSSEDCRWMHNLANYMKKLNLITYWEKDTLNPINTPTLTTCLLSYLDSSNRSTSEGVILYRVLEHLMNNNLNVQSTVLEALRNDESLSHKLDQFYYMSLFENIGGNNIRTSILNLNEISMTVVNSPDNIRHDFVDSFFKQLSSILKSQQPPLQQSEVRVCALMIHYLYSRKVISPEEWISVLKMTPEIDEQILEIRLVLDSVEFPPLLEKLEENLTAKRFHKGLSEPSESSETAESSRRNNGSRILIDSAFKELTTEIEKFKTFGPKQSNVFNFNKFTQAIAENIVTLDTAAPWRPTTDIENPKSLYSIINETIRVMRMPSSPIWAIYFCDRVLNFVKICYPYHNSQKNFRDKEFFQVLKFLKNWKPIVEFWKNIQKTQQIERYSMPRSQSPRSIYPIVWSIVNSSKLDLTGKKSDEVSKLVNNLASIYVGKASTQEELQVSSDEAGKLLVELTKVNKKIREKFIQKANEDTLFFQKFIYQLIEAQNTKPTPTIWFSKLIRSDLEFNEKAHRLIIYESLMLKQDQDGIVKSLCTELKNLPQNWIHKAGESGELVAKKAIEQLARFFRLDSPEKSNQPQQIIFRACYFILAHLTTFKDEIWKILDADLRNALQEPLRSNFRWLLNHPPKLENPIFEKINYIEDFPNALSRVYIESDAAMIFIRFSPVPGVGDGGSLIERLRTKALKKAYETLQKYASKIYDYLPTTSLKRISDSI</sequence>
<accession>A0AAV0BID0</accession>
<comment type="caution">
    <text evidence="1">The sequence shown here is derived from an EMBL/GenBank/DDBJ whole genome shotgun (WGS) entry which is preliminary data.</text>
</comment>
<gene>
    <name evidence="1" type="ORF">PPACK8108_LOCUS21698</name>
</gene>
<reference evidence="1" key="1">
    <citation type="submission" date="2022-06" db="EMBL/GenBank/DDBJ databases">
        <authorList>
            <consortium name="SYNGENTA / RWTH Aachen University"/>
        </authorList>
    </citation>
    <scope>NUCLEOTIDE SEQUENCE</scope>
</reference>
<evidence type="ECO:0000313" key="2">
    <source>
        <dbReference type="Proteomes" id="UP001153365"/>
    </source>
</evidence>
<organism evidence="1 2">
    <name type="scientific">Phakopsora pachyrhizi</name>
    <name type="common">Asian soybean rust disease fungus</name>
    <dbReference type="NCBI Taxonomy" id="170000"/>
    <lineage>
        <taxon>Eukaryota</taxon>
        <taxon>Fungi</taxon>
        <taxon>Dikarya</taxon>
        <taxon>Basidiomycota</taxon>
        <taxon>Pucciniomycotina</taxon>
        <taxon>Pucciniomycetes</taxon>
        <taxon>Pucciniales</taxon>
        <taxon>Phakopsoraceae</taxon>
        <taxon>Phakopsora</taxon>
    </lineage>
</organism>
<dbReference type="EMBL" id="CALTRL010005826">
    <property type="protein sequence ID" value="CAH7686981.1"/>
    <property type="molecule type" value="Genomic_DNA"/>
</dbReference>